<dbReference type="AlphaFoldDB" id="A0A6T9MGF6"/>
<gene>
    <name evidence="1" type="ORF">HERI1096_LOCUS34430</name>
    <name evidence="2" type="ORF">HERI1096_LOCUS34431</name>
</gene>
<proteinExistence type="predicted"/>
<protein>
    <submittedName>
        <fullName evidence="2">Uncharacterized protein</fullName>
    </submittedName>
</protein>
<name>A0A6T9MGF6_9EUKA</name>
<accession>A0A6T9MGF6</accession>
<sequence>MVQQPDAVPLRPLKLGKLHFKSNIGDALKCVLAALGYNWSADCTNLVHVSCGKRLVMGKWSGKGGSRRPDQPVHKGFHIHSDDDHMEKLKKILSKTDNGLPVKNAKRAKGAAEVLYTSYVPVAFGLSWVDAEGVTHLGRAVSATAEIIAPRDAPWLVIRASSRGLPIRFEWPLSGFAFFNEDAERRNEVAVGSHKVAEIAIARLPPNCAMPQAVVSLGFHRKRLLQEHFNALCRV</sequence>
<dbReference type="EMBL" id="HBHX01062294">
    <property type="protein sequence ID" value="CAE0142633.1"/>
    <property type="molecule type" value="Transcribed_RNA"/>
</dbReference>
<organism evidence="2">
    <name type="scientific">Haptolina ericina</name>
    <dbReference type="NCBI Taxonomy" id="156174"/>
    <lineage>
        <taxon>Eukaryota</taxon>
        <taxon>Haptista</taxon>
        <taxon>Haptophyta</taxon>
        <taxon>Prymnesiophyceae</taxon>
        <taxon>Prymnesiales</taxon>
        <taxon>Prymnesiaceae</taxon>
        <taxon>Haptolina</taxon>
    </lineage>
</organism>
<reference evidence="2" key="1">
    <citation type="submission" date="2021-01" db="EMBL/GenBank/DDBJ databases">
        <authorList>
            <person name="Corre E."/>
            <person name="Pelletier E."/>
            <person name="Niang G."/>
            <person name="Scheremetjew M."/>
            <person name="Finn R."/>
            <person name="Kale V."/>
            <person name="Holt S."/>
            <person name="Cochrane G."/>
            <person name="Meng A."/>
            <person name="Brown T."/>
            <person name="Cohen L."/>
        </authorList>
    </citation>
    <scope>NUCLEOTIDE SEQUENCE</scope>
    <source>
        <strain evidence="2">CCMP281</strain>
    </source>
</reference>
<dbReference type="EMBL" id="HBHX01062295">
    <property type="protein sequence ID" value="CAE0142634.1"/>
    <property type="molecule type" value="Transcribed_RNA"/>
</dbReference>
<evidence type="ECO:0000313" key="1">
    <source>
        <dbReference type="EMBL" id="CAE0142633.1"/>
    </source>
</evidence>
<evidence type="ECO:0000313" key="2">
    <source>
        <dbReference type="EMBL" id="CAE0142634.1"/>
    </source>
</evidence>